<feature type="transmembrane region" description="Helical" evidence="1">
    <location>
        <begin position="223"/>
        <end position="243"/>
    </location>
</feature>
<evidence type="ECO:0000313" key="3">
    <source>
        <dbReference type="Proteomes" id="UP000284543"/>
    </source>
</evidence>
<dbReference type="EMBL" id="QRZM01000029">
    <property type="protein sequence ID" value="RGV68389.1"/>
    <property type="molecule type" value="Genomic_DNA"/>
</dbReference>
<keyword evidence="1" id="KW-1133">Transmembrane helix</keyword>
<sequence>MLEIVFICVILFPDIIIRYLPDNGLFNYWDELLFIIIFIILVVKLINYRTKKGTLIFFLTLISIIIVGLIGNTIFRYQPSANAIVRDIVGFLKFPLTLFALCELNLTKKLASTFYKIIPFLKIIVAIIFILGIISVFVNIGLSQLEYRHGIHPYMFLFSHPTYLTTSAIMILLAFNAAKDCTLSDEVMLLGTLVLGMRTRGFIFVAIYVFIKYGRHWFKRAKVLYWYIIFCLIMAVSYNKLMLYASYSTSPRETLYMGSLSLMKICMPIGSGFGTFASHLSAKMISGVYSVVHISGFYNDNGTVSAAIGDAGYSYYMGQFGIIGLGLIVFLSLFLVRLTKEGVNKNNVFSINMMWFMIGISLITETILVNDGVEIAVLLAIICKLSIMAQQRQCNHRRVKTKFRIR</sequence>
<dbReference type="AlphaFoldDB" id="A0A412YSQ0"/>
<feature type="transmembrane region" description="Helical" evidence="1">
    <location>
        <begin position="154"/>
        <end position="175"/>
    </location>
</feature>
<feature type="transmembrane region" description="Helical" evidence="1">
    <location>
        <begin position="255"/>
        <end position="277"/>
    </location>
</feature>
<feature type="transmembrane region" description="Helical" evidence="1">
    <location>
        <begin position="83"/>
        <end position="102"/>
    </location>
</feature>
<name>A0A412YSQ0_9FIRM</name>
<feature type="transmembrane region" description="Helical" evidence="1">
    <location>
        <begin position="123"/>
        <end position="142"/>
    </location>
</feature>
<feature type="transmembrane region" description="Helical" evidence="1">
    <location>
        <begin position="348"/>
        <end position="369"/>
    </location>
</feature>
<keyword evidence="1" id="KW-0812">Transmembrane</keyword>
<protein>
    <recommendedName>
        <fullName evidence="4">O-antigen ligase domain-containing protein</fullName>
    </recommendedName>
</protein>
<feature type="transmembrane region" description="Helical" evidence="1">
    <location>
        <begin position="187"/>
        <end position="211"/>
    </location>
</feature>
<reference evidence="2 3" key="1">
    <citation type="submission" date="2018-08" db="EMBL/GenBank/DDBJ databases">
        <title>A genome reference for cultivated species of the human gut microbiota.</title>
        <authorList>
            <person name="Zou Y."/>
            <person name="Xue W."/>
            <person name="Luo G."/>
        </authorList>
    </citation>
    <scope>NUCLEOTIDE SEQUENCE [LARGE SCALE GENOMIC DNA]</scope>
    <source>
        <strain evidence="2 3">AF14-18</strain>
    </source>
</reference>
<dbReference type="Proteomes" id="UP000284543">
    <property type="component" value="Unassembled WGS sequence"/>
</dbReference>
<feature type="transmembrane region" description="Helical" evidence="1">
    <location>
        <begin position="375"/>
        <end position="394"/>
    </location>
</feature>
<proteinExistence type="predicted"/>
<keyword evidence="1" id="KW-0472">Membrane</keyword>
<gene>
    <name evidence="2" type="ORF">DWW02_29105</name>
</gene>
<feature type="transmembrane region" description="Helical" evidence="1">
    <location>
        <begin position="28"/>
        <end position="48"/>
    </location>
</feature>
<feature type="transmembrane region" description="Helical" evidence="1">
    <location>
        <begin position="313"/>
        <end position="336"/>
    </location>
</feature>
<feature type="transmembrane region" description="Helical" evidence="1">
    <location>
        <begin position="55"/>
        <end position="77"/>
    </location>
</feature>
<evidence type="ECO:0008006" key="4">
    <source>
        <dbReference type="Google" id="ProtNLM"/>
    </source>
</evidence>
<comment type="caution">
    <text evidence="2">The sequence shown here is derived from an EMBL/GenBank/DDBJ whole genome shotgun (WGS) entry which is preliminary data.</text>
</comment>
<dbReference type="RefSeq" id="WP_118019766.1">
    <property type="nucleotide sequence ID" value="NZ_JAQEBA010000027.1"/>
</dbReference>
<accession>A0A412YSQ0</accession>
<organism evidence="2 3">
    <name type="scientific">Enterocloster bolteae</name>
    <dbReference type="NCBI Taxonomy" id="208479"/>
    <lineage>
        <taxon>Bacteria</taxon>
        <taxon>Bacillati</taxon>
        <taxon>Bacillota</taxon>
        <taxon>Clostridia</taxon>
        <taxon>Lachnospirales</taxon>
        <taxon>Lachnospiraceae</taxon>
        <taxon>Enterocloster</taxon>
    </lineage>
</organism>
<evidence type="ECO:0000313" key="2">
    <source>
        <dbReference type="EMBL" id="RGV68389.1"/>
    </source>
</evidence>
<evidence type="ECO:0000256" key="1">
    <source>
        <dbReference type="SAM" id="Phobius"/>
    </source>
</evidence>